<gene>
    <name evidence="2" type="ORF">DME_LOCUS7663</name>
</gene>
<dbReference type="Proteomes" id="UP000038040">
    <property type="component" value="Unplaced"/>
</dbReference>
<evidence type="ECO:0000313" key="3">
    <source>
        <dbReference type="Proteomes" id="UP000038040"/>
    </source>
</evidence>
<dbReference type="OrthoDB" id="5862305at2759"/>
<sequence length="230" mass="26963">MIRVTAWILRFIKRTCKKTIPWLKSLSVPGGNMSKESNRVAQSQNLTSEEIENWNLFQHRNDKLWRPNSRLEHSELDNESKYPLYLPNKGDLTKLLILHQHDKLYHAGIAHTLFAIRRRFWIPKGRTAIKCTISSCMACKRWRAKPFKLPPMPNLPASRNNMYKGPSQTITLSGFRLCNYQSRSPISFQLCRLMHLQKQIDGITLFQSSPNKWITNNEVQYSYGWWGVKC</sequence>
<protein>
    <submittedName>
        <fullName evidence="5">Integrase_H2C2 domain-containing protein</fullName>
    </submittedName>
</protein>
<reference evidence="2 4" key="2">
    <citation type="submission" date="2018-11" db="EMBL/GenBank/DDBJ databases">
        <authorList>
            <consortium name="Pathogen Informatics"/>
        </authorList>
    </citation>
    <scope>NUCLEOTIDE SEQUENCE [LARGE SCALE GENOMIC DNA]</scope>
</reference>
<dbReference type="PANTHER" id="PTHR47331">
    <property type="entry name" value="PHD-TYPE DOMAIN-CONTAINING PROTEIN"/>
    <property type="match status" value="1"/>
</dbReference>
<dbReference type="InterPro" id="IPR041588">
    <property type="entry name" value="Integrase_H2C2"/>
</dbReference>
<name>A0A0N4U9A7_DRAME</name>
<dbReference type="EMBL" id="UYYG01001162">
    <property type="protein sequence ID" value="VDN57690.1"/>
    <property type="molecule type" value="Genomic_DNA"/>
</dbReference>
<accession>A0A0N4U9A7</accession>
<evidence type="ECO:0000313" key="2">
    <source>
        <dbReference type="EMBL" id="VDN57690.1"/>
    </source>
</evidence>
<feature type="domain" description="Integrase zinc-binding" evidence="1">
    <location>
        <begin position="91"/>
        <end position="144"/>
    </location>
</feature>
<dbReference type="Proteomes" id="UP000274756">
    <property type="component" value="Unassembled WGS sequence"/>
</dbReference>
<dbReference type="STRING" id="318479.A0A0N4U9A7"/>
<dbReference type="AlphaFoldDB" id="A0A0N4U9A7"/>
<reference evidence="5" key="1">
    <citation type="submission" date="2017-02" db="UniProtKB">
        <authorList>
            <consortium name="WormBaseParasite"/>
        </authorList>
    </citation>
    <scope>IDENTIFICATION</scope>
</reference>
<dbReference type="Pfam" id="PF17921">
    <property type="entry name" value="Integrase_H2C2"/>
    <property type="match status" value="1"/>
</dbReference>
<evidence type="ECO:0000313" key="4">
    <source>
        <dbReference type="Proteomes" id="UP000274756"/>
    </source>
</evidence>
<evidence type="ECO:0000313" key="5">
    <source>
        <dbReference type="WBParaSite" id="DME_0000365801-mRNA-1"/>
    </source>
</evidence>
<proteinExistence type="predicted"/>
<evidence type="ECO:0000259" key="1">
    <source>
        <dbReference type="Pfam" id="PF17921"/>
    </source>
</evidence>
<dbReference type="Gene3D" id="1.10.340.70">
    <property type="match status" value="1"/>
</dbReference>
<organism evidence="3 5">
    <name type="scientific">Dracunculus medinensis</name>
    <name type="common">Guinea worm</name>
    <dbReference type="NCBI Taxonomy" id="318479"/>
    <lineage>
        <taxon>Eukaryota</taxon>
        <taxon>Metazoa</taxon>
        <taxon>Ecdysozoa</taxon>
        <taxon>Nematoda</taxon>
        <taxon>Chromadorea</taxon>
        <taxon>Rhabditida</taxon>
        <taxon>Spirurina</taxon>
        <taxon>Dracunculoidea</taxon>
        <taxon>Dracunculidae</taxon>
        <taxon>Dracunculus</taxon>
    </lineage>
</organism>
<keyword evidence="4" id="KW-1185">Reference proteome</keyword>
<dbReference type="WBParaSite" id="DME_0000365801-mRNA-1">
    <property type="protein sequence ID" value="DME_0000365801-mRNA-1"/>
    <property type="gene ID" value="DME_0000365801"/>
</dbReference>